<keyword evidence="5 11" id="KW-0735">Signal-anchor</keyword>
<dbReference type="PANTHER" id="PTHR10896">
    <property type="entry name" value="GALACTOSYLGALACTOSYLXYLOSYLPROTEIN 3-BETA-GLUCURONOSYLTRANSFERASE BETA-1,3-GLUCURONYLTRANSFERASE"/>
    <property type="match status" value="1"/>
</dbReference>
<protein>
    <recommendedName>
        <fullName evidence="11">Glycosyltransferases</fullName>
        <ecNumber evidence="11">2.4.-.-</ecNumber>
    </recommendedName>
</protein>
<feature type="region of interest" description="Disordered" evidence="12">
    <location>
        <begin position="76"/>
        <end position="101"/>
    </location>
</feature>
<dbReference type="AlphaFoldDB" id="A0A5J4ZMS7"/>
<gene>
    <name evidence="13" type="ORF">F0562_016434</name>
</gene>
<dbReference type="GO" id="GO:0015018">
    <property type="term" value="F:galactosylgalactosylxylosylprotein 3-beta-glucuronosyltransferase activity"/>
    <property type="evidence" value="ECO:0007669"/>
    <property type="project" value="InterPro"/>
</dbReference>
<dbReference type="GO" id="GO:0042285">
    <property type="term" value="F:xylosyltransferase activity"/>
    <property type="evidence" value="ECO:0007669"/>
    <property type="project" value="TreeGrafter"/>
</dbReference>
<dbReference type="Proteomes" id="UP000325577">
    <property type="component" value="Linkage Group LG7"/>
</dbReference>
<evidence type="ECO:0000256" key="4">
    <source>
        <dbReference type="ARBA" id="ARBA00022692"/>
    </source>
</evidence>
<dbReference type="EMBL" id="CM018050">
    <property type="protein sequence ID" value="KAA8518792.1"/>
    <property type="molecule type" value="Genomic_DNA"/>
</dbReference>
<dbReference type="Gene3D" id="3.90.550.10">
    <property type="entry name" value="Spore Coat Polysaccharide Biosynthesis Protein SpsA, Chain A"/>
    <property type="match status" value="1"/>
</dbReference>
<accession>A0A5J4ZMS7</accession>
<keyword evidence="14" id="KW-1185">Reference proteome</keyword>
<dbReference type="GO" id="GO:0071555">
    <property type="term" value="P:cell wall organization"/>
    <property type="evidence" value="ECO:0007669"/>
    <property type="project" value="UniProtKB-KW"/>
</dbReference>
<reference evidence="13 14" key="1">
    <citation type="submission" date="2019-09" db="EMBL/GenBank/DDBJ databases">
        <title>A chromosome-level genome assembly of the Chinese tupelo Nyssa sinensis.</title>
        <authorList>
            <person name="Yang X."/>
            <person name="Kang M."/>
            <person name="Yang Y."/>
            <person name="Xiong H."/>
            <person name="Wang M."/>
            <person name="Zhang Z."/>
            <person name="Wang Z."/>
            <person name="Wu H."/>
            <person name="Ma T."/>
            <person name="Liu J."/>
            <person name="Xi Z."/>
        </authorList>
    </citation>
    <scope>NUCLEOTIDE SEQUENCE [LARGE SCALE GENOMIC DNA]</scope>
    <source>
        <strain evidence="13">J267</strain>
        <tissue evidence="13">Leaf</tissue>
    </source>
</reference>
<keyword evidence="6 11" id="KW-1133">Transmembrane helix</keyword>
<dbReference type="EC" id="2.4.-.-" evidence="11"/>
<evidence type="ECO:0000256" key="11">
    <source>
        <dbReference type="RuleBase" id="RU363127"/>
    </source>
</evidence>
<keyword evidence="8 11" id="KW-0472">Membrane</keyword>
<evidence type="ECO:0000256" key="1">
    <source>
        <dbReference type="ARBA" id="ARBA00004323"/>
    </source>
</evidence>
<evidence type="ECO:0000256" key="3">
    <source>
        <dbReference type="ARBA" id="ARBA00022679"/>
    </source>
</evidence>
<keyword evidence="3 11" id="KW-0808">Transferase</keyword>
<keyword evidence="10 11" id="KW-0961">Cell wall biogenesis/degradation</keyword>
<evidence type="ECO:0000256" key="2">
    <source>
        <dbReference type="ARBA" id="ARBA00007706"/>
    </source>
</evidence>
<feature type="transmembrane region" description="Helical" evidence="11">
    <location>
        <begin position="17"/>
        <end position="37"/>
    </location>
</feature>
<dbReference type="InterPro" id="IPR029044">
    <property type="entry name" value="Nucleotide-diphossugar_trans"/>
</dbReference>
<evidence type="ECO:0000256" key="5">
    <source>
        <dbReference type="ARBA" id="ARBA00022968"/>
    </source>
</evidence>
<evidence type="ECO:0000256" key="12">
    <source>
        <dbReference type="SAM" id="MobiDB-lite"/>
    </source>
</evidence>
<evidence type="ECO:0000313" key="13">
    <source>
        <dbReference type="EMBL" id="KAA8518792.1"/>
    </source>
</evidence>
<name>A0A5J4ZMS7_9ASTE</name>
<dbReference type="Pfam" id="PF03360">
    <property type="entry name" value="Glyco_transf_43"/>
    <property type="match status" value="1"/>
</dbReference>
<evidence type="ECO:0000256" key="7">
    <source>
        <dbReference type="ARBA" id="ARBA00023034"/>
    </source>
</evidence>
<evidence type="ECO:0000313" key="14">
    <source>
        <dbReference type="Proteomes" id="UP000325577"/>
    </source>
</evidence>
<dbReference type="GO" id="GO:0009834">
    <property type="term" value="P:plant-type secondary cell wall biogenesis"/>
    <property type="evidence" value="ECO:0007669"/>
    <property type="project" value="TreeGrafter"/>
</dbReference>
<dbReference type="PANTHER" id="PTHR10896:SF59">
    <property type="entry name" value="BETA-1,4-XYLOSYLTRANSFERASE IRX9"/>
    <property type="match status" value="1"/>
</dbReference>
<comment type="similarity">
    <text evidence="2 11">Belongs to the glycosyltransferase 43 family.</text>
</comment>
<sequence>MGSQDRSKKKVQLWKKAIVHFSLCFVMGFFSGFAPTLTGKASIFSGHNIFATNRSEFSPQPIEMLHQARIESGNFNRSMMDDHDHETPVAVPTRSNEMDHPKTLEEEKEELELIPRRLIIIITPTSSKDHHHHLQEVLLMRLANTLKLVPPPLLWVVVEAQSGSSELSEMLRKTGIMYRHLVFKENFTDPEVEMDHQRNVALKHIEQHKLSWDCSFCRTFQRL</sequence>
<evidence type="ECO:0000256" key="10">
    <source>
        <dbReference type="ARBA" id="ARBA00023316"/>
    </source>
</evidence>
<dbReference type="InterPro" id="IPR005027">
    <property type="entry name" value="Glyco_trans_43"/>
</dbReference>
<keyword evidence="4 11" id="KW-0812">Transmembrane</keyword>
<evidence type="ECO:0000256" key="9">
    <source>
        <dbReference type="ARBA" id="ARBA00023180"/>
    </source>
</evidence>
<dbReference type="GO" id="GO:0000139">
    <property type="term" value="C:Golgi membrane"/>
    <property type="evidence" value="ECO:0007669"/>
    <property type="project" value="UniProtKB-SubCell"/>
</dbReference>
<keyword evidence="9" id="KW-0325">Glycoprotein</keyword>
<comment type="function">
    <text evidence="11">Involved in the synthesis of glucuronoxylan hemicellulose in secondary cell walls.</text>
</comment>
<comment type="subcellular location">
    <subcellularLocation>
        <location evidence="1 11">Golgi apparatus membrane</location>
        <topology evidence="1 11">Single-pass type II membrane protein</topology>
    </subcellularLocation>
</comment>
<evidence type="ECO:0000256" key="6">
    <source>
        <dbReference type="ARBA" id="ARBA00022989"/>
    </source>
</evidence>
<dbReference type="OrthoDB" id="675023at2759"/>
<proteinExistence type="inferred from homology"/>
<keyword evidence="7 11" id="KW-0333">Golgi apparatus</keyword>
<evidence type="ECO:0000256" key="8">
    <source>
        <dbReference type="ARBA" id="ARBA00023136"/>
    </source>
</evidence>
<organism evidence="13 14">
    <name type="scientific">Nyssa sinensis</name>
    <dbReference type="NCBI Taxonomy" id="561372"/>
    <lineage>
        <taxon>Eukaryota</taxon>
        <taxon>Viridiplantae</taxon>
        <taxon>Streptophyta</taxon>
        <taxon>Embryophyta</taxon>
        <taxon>Tracheophyta</taxon>
        <taxon>Spermatophyta</taxon>
        <taxon>Magnoliopsida</taxon>
        <taxon>eudicotyledons</taxon>
        <taxon>Gunneridae</taxon>
        <taxon>Pentapetalae</taxon>
        <taxon>asterids</taxon>
        <taxon>Cornales</taxon>
        <taxon>Nyssaceae</taxon>
        <taxon>Nyssa</taxon>
    </lineage>
</organism>
<dbReference type="GO" id="GO:0010417">
    <property type="term" value="P:glucuronoxylan biosynthetic process"/>
    <property type="evidence" value="ECO:0007669"/>
    <property type="project" value="TreeGrafter"/>
</dbReference>
<dbReference type="SUPFAM" id="SSF53448">
    <property type="entry name" value="Nucleotide-diphospho-sugar transferases"/>
    <property type="match status" value="1"/>
</dbReference>